<gene>
    <name evidence="2" type="ORF">METZ01_LOCUS512071</name>
</gene>
<dbReference type="Gene3D" id="3.60.120.10">
    <property type="entry name" value="Anthranilate synthase"/>
    <property type="match status" value="1"/>
</dbReference>
<feature type="non-terminal residue" evidence="2">
    <location>
        <position position="1"/>
    </location>
</feature>
<dbReference type="PANTHER" id="PTHR11236:SF9">
    <property type="entry name" value="ANTHRANILATE SYNTHASE COMPONENT 1"/>
    <property type="match status" value="1"/>
</dbReference>
<evidence type="ECO:0000313" key="2">
    <source>
        <dbReference type="EMBL" id="SVE59217.1"/>
    </source>
</evidence>
<dbReference type="InterPro" id="IPR019999">
    <property type="entry name" value="Anth_synth_I-like"/>
</dbReference>
<dbReference type="PANTHER" id="PTHR11236">
    <property type="entry name" value="AMINOBENZOATE/ANTHRANILATE SYNTHASE"/>
    <property type="match status" value="1"/>
</dbReference>
<dbReference type="InterPro" id="IPR015890">
    <property type="entry name" value="Chorismate_C"/>
</dbReference>
<dbReference type="InterPro" id="IPR005801">
    <property type="entry name" value="ADC_synthase"/>
</dbReference>
<feature type="domain" description="Chorismate-utilising enzyme C-terminal" evidence="1">
    <location>
        <begin position="5"/>
        <end position="46"/>
    </location>
</feature>
<sequence length="65" mass="6812">WGGVSMDLAITIRTVLVTQGQAFVQAGAGVVADSDPSSEFDETLNKARALLRAVAMLESRNCESG</sequence>
<proteinExistence type="predicted"/>
<name>A0A383EQT6_9ZZZZ</name>
<dbReference type="SUPFAM" id="SSF56322">
    <property type="entry name" value="ADC synthase"/>
    <property type="match status" value="1"/>
</dbReference>
<evidence type="ECO:0000259" key="1">
    <source>
        <dbReference type="Pfam" id="PF00425"/>
    </source>
</evidence>
<organism evidence="2">
    <name type="scientific">marine metagenome</name>
    <dbReference type="NCBI Taxonomy" id="408172"/>
    <lineage>
        <taxon>unclassified sequences</taxon>
        <taxon>metagenomes</taxon>
        <taxon>ecological metagenomes</taxon>
    </lineage>
</organism>
<protein>
    <recommendedName>
        <fullName evidence="1">Chorismate-utilising enzyme C-terminal domain-containing protein</fullName>
    </recommendedName>
</protein>
<accession>A0A383EQT6</accession>
<dbReference type="GO" id="GO:0000162">
    <property type="term" value="P:L-tryptophan biosynthetic process"/>
    <property type="evidence" value="ECO:0007669"/>
    <property type="project" value="TreeGrafter"/>
</dbReference>
<dbReference type="EMBL" id="UINC01228059">
    <property type="protein sequence ID" value="SVE59217.1"/>
    <property type="molecule type" value="Genomic_DNA"/>
</dbReference>
<reference evidence="2" key="1">
    <citation type="submission" date="2018-05" db="EMBL/GenBank/DDBJ databases">
        <authorList>
            <person name="Lanie J.A."/>
            <person name="Ng W.-L."/>
            <person name="Kazmierczak K.M."/>
            <person name="Andrzejewski T.M."/>
            <person name="Davidsen T.M."/>
            <person name="Wayne K.J."/>
            <person name="Tettelin H."/>
            <person name="Glass J.I."/>
            <person name="Rusch D."/>
            <person name="Podicherti R."/>
            <person name="Tsui H.-C.T."/>
            <person name="Winkler M.E."/>
        </authorList>
    </citation>
    <scope>NUCLEOTIDE SEQUENCE</scope>
</reference>
<dbReference type="Pfam" id="PF00425">
    <property type="entry name" value="Chorismate_bind"/>
    <property type="match status" value="1"/>
</dbReference>
<dbReference type="AlphaFoldDB" id="A0A383EQT6"/>